<dbReference type="Pfam" id="PF00857">
    <property type="entry name" value="Isochorismatase"/>
    <property type="match status" value="1"/>
</dbReference>
<dbReference type="EMBL" id="JAGSGD010000001">
    <property type="protein sequence ID" value="MBR7620330.1"/>
    <property type="molecule type" value="Genomic_DNA"/>
</dbReference>
<dbReference type="InterPro" id="IPR000868">
    <property type="entry name" value="Isochorismatase-like_dom"/>
</dbReference>
<dbReference type="Gene3D" id="3.40.50.850">
    <property type="entry name" value="Isochorismatase-like"/>
    <property type="match status" value="1"/>
</dbReference>
<dbReference type="AlphaFoldDB" id="A0A941D132"/>
<accession>A0A941D132</accession>
<dbReference type="PANTHER" id="PTHR43540:SF15">
    <property type="entry name" value="BLR5631 PROTEIN"/>
    <property type="match status" value="1"/>
</dbReference>
<evidence type="ECO:0000259" key="2">
    <source>
        <dbReference type="Pfam" id="PF00857"/>
    </source>
</evidence>
<dbReference type="RefSeq" id="WP_215341057.1">
    <property type="nucleotide sequence ID" value="NZ_JAGSGD010000001.1"/>
</dbReference>
<organism evidence="3 4">
    <name type="scientific">Phenylobacterium glaciei</name>
    <dbReference type="NCBI Taxonomy" id="2803784"/>
    <lineage>
        <taxon>Bacteria</taxon>
        <taxon>Pseudomonadati</taxon>
        <taxon>Pseudomonadota</taxon>
        <taxon>Alphaproteobacteria</taxon>
        <taxon>Caulobacterales</taxon>
        <taxon>Caulobacteraceae</taxon>
        <taxon>Phenylobacterium</taxon>
    </lineage>
</organism>
<protein>
    <submittedName>
        <fullName evidence="3">Isochorismatase family protein</fullName>
    </submittedName>
</protein>
<dbReference type="PANTHER" id="PTHR43540">
    <property type="entry name" value="PEROXYUREIDOACRYLATE/UREIDOACRYLATE AMIDOHYDROLASE-RELATED"/>
    <property type="match status" value="1"/>
</dbReference>
<keyword evidence="1" id="KW-0378">Hydrolase</keyword>
<gene>
    <name evidence="3" type="ORF">JKL49_13125</name>
</gene>
<dbReference type="InterPro" id="IPR050272">
    <property type="entry name" value="Isochorismatase-like_hydrls"/>
</dbReference>
<evidence type="ECO:0000313" key="4">
    <source>
        <dbReference type="Proteomes" id="UP000622580"/>
    </source>
</evidence>
<dbReference type="SUPFAM" id="SSF52499">
    <property type="entry name" value="Isochorismatase-like hydrolases"/>
    <property type="match status" value="1"/>
</dbReference>
<evidence type="ECO:0000256" key="1">
    <source>
        <dbReference type="ARBA" id="ARBA00022801"/>
    </source>
</evidence>
<sequence>MSGYAPNAAALVCLDLQRGRLSTEGAAATAAVCRKALAQARRRRWPVLHVYARQGAMPPDRPIPGLEPLPSEAVFLRTGPSAFTNASFSQTAQSLGGPLVLIGFSMADTVLATAFAAADRDLAVEVIDDAVGGDPANRKILLKPLAALAPRARVTTLHELFLEDATRFAAANMP</sequence>
<keyword evidence="4" id="KW-1185">Reference proteome</keyword>
<dbReference type="GO" id="GO:0016787">
    <property type="term" value="F:hydrolase activity"/>
    <property type="evidence" value="ECO:0007669"/>
    <property type="project" value="UniProtKB-KW"/>
</dbReference>
<dbReference type="InterPro" id="IPR036380">
    <property type="entry name" value="Isochorismatase-like_sf"/>
</dbReference>
<comment type="caution">
    <text evidence="3">The sequence shown here is derived from an EMBL/GenBank/DDBJ whole genome shotgun (WGS) entry which is preliminary data.</text>
</comment>
<name>A0A941D132_9CAUL</name>
<reference evidence="3" key="1">
    <citation type="submission" date="2021-04" db="EMBL/GenBank/DDBJ databases">
        <title>Draft genome assembly of strain Phenylobacterium sp. 20VBR1 using MiniION and Illumina platforms.</title>
        <authorList>
            <person name="Thomas F.A."/>
            <person name="Krishnan K.P."/>
            <person name="Sinha R.K."/>
        </authorList>
    </citation>
    <scope>NUCLEOTIDE SEQUENCE</scope>
    <source>
        <strain evidence="3">20VBR1</strain>
    </source>
</reference>
<dbReference type="Proteomes" id="UP000622580">
    <property type="component" value="Unassembled WGS sequence"/>
</dbReference>
<proteinExistence type="predicted"/>
<feature type="domain" description="Isochorismatase-like" evidence="2">
    <location>
        <begin position="9"/>
        <end position="133"/>
    </location>
</feature>
<evidence type="ECO:0000313" key="3">
    <source>
        <dbReference type="EMBL" id="MBR7620330.1"/>
    </source>
</evidence>